<evidence type="ECO:0000256" key="5">
    <source>
        <dbReference type="ARBA" id="ARBA00022448"/>
    </source>
</evidence>
<comment type="function">
    <text evidence="1 14">Produces ATP from ADP in the presence of a proton gradient across the membrane.</text>
</comment>
<keyword evidence="16" id="KW-0175">Coiled coil</keyword>
<evidence type="ECO:0000256" key="1">
    <source>
        <dbReference type="ARBA" id="ARBA00003543"/>
    </source>
</evidence>
<keyword evidence="8 14" id="KW-0406">Ion transport</keyword>
<evidence type="ECO:0000256" key="8">
    <source>
        <dbReference type="ARBA" id="ARBA00023065"/>
    </source>
</evidence>
<evidence type="ECO:0000259" key="17">
    <source>
        <dbReference type="Pfam" id="PF00401"/>
    </source>
</evidence>
<keyword evidence="6 14" id="KW-1003">Cell membrane</keyword>
<dbReference type="OrthoDB" id="9804110at2"/>
<dbReference type="AlphaFoldDB" id="A0A3P5WFQ5"/>
<comment type="subcellular location">
    <subcellularLocation>
        <location evidence="2 14">Cell membrane</location>
        <topology evidence="2 14">Peripheral membrane protein</topology>
    </subcellularLocation>
</comment>
<evidence type="ECO:0000256" key="11">
    <source>
        <dbReference type="ARBA" id="ARBA00023310"/>
    </source>
</evidence>
<accession>A0A3P5WFQ5</accession>
<dbReference type="InterPro" id="IPR001469">
    <property type="entry name" value="ATP_synth_F1_dsu/esu"/>
</dbReference>
<dbReference type="GO" id="GO:0005886">
    <property type="term" value="C:plasma membrane"/>
    <property type="evidence" value="ECO:0007669"/>
    <property type="project" value="UniProtKB-SubCell"/>
</dbReference>
<evidence type="ECO:0000256" key="13">
    <source>
        <dbReference type="ARBA" id="ARBA00031795"/>
    </source>
</evidence>
<evidence type="ECO:0000256" key="4">
    <source>
        <dbReference type="ARBA" id="ARBA00014480"/>
    </source>
</evidence>
<dbReference type="SUPFAM" id="SSF51344">
    <property type="entry name" value="Epsilon subunit of F1F0-ATP synthase N-terminal domain"/>
    <property type="match status" value="1"/>
</dbReference>
<dbReference type="FunFam" id="1.20.5.440:FF:000001">
    <property type="entry name" value="ATP synthase epsilon chain"/>
    <property type="match status" value="1"/>
</dbReference>
<reference evidence="19 20" key="1">
    <citation type="submission" date="2018-11" db="EMBL/GenBank/DDBJ databases">
        <authorList>
            <person name="Criscuolo A."/>
        </authorList>
    </citation>
    <scope>NUCLEOTIDE SEQUENCE [LARGE SCALE GENOMIC DNA]</scope>
    <source>
        <strain evidence="19">ATB-66</strain>
    </source>
</reference>
<dbReference type="Pfam" id="PF02823">
    <property type="entry name" value="ATP-synt_DE_N"/>
    <property type="match status" value="1"/>
</dbReference>
<dbReference type="GO" id="GO:0046933">
    <property type="term" value="F:proton-transporting ATP synthase activity, rotational mechanism"/>
    <property type="evidence" value="ECO:0007669"/>
    <property type="project" value="UniProtKB-UniRule"/>
</dbReference>
<evidence type="ECO:0000256" key="15">
    <source>
        <dbReference type="RuleBase" id="RU003656"/>
    </source>
</evidence>
<keyword evidence="10 14" id="KW-0139">CF(1)</keyword>
<evidence type="ECO:0000256" key="6">
    <source>
        <dbReference type="ARBA" id="ARBA00022475"/>
    </source>
</evidence>
<evidence type="ECO:0000256" key="10">
    <source>
        <dbReference type="ARBA" id="ARBA00023196"/>
    </source>
</evidence>
<dbReference type="SUPFAM" id="SSF46604">
    <property type="entry name" value="Epsilon subunit of F1F0-ATP synthase C-terminal domain"/>
    <property type="match status" value="1"/>
</dbReference>
<evidence type="ECO:0000256" key="14">
    <source>
        <dbReference type="HAMAP-Rule" id="MF_00530"/>
    </source>
</evidence>
<organism evidence="19 20">
    <name type="scientific">Filibacter tadaridae</name>
    <dbReference type="NCBI Taxonomy" id="2483811"/>
    <lineage>
        <taxon>Bacteria</taxon>
        <taxon>Bacillati</taxon>
        <taxon>Bacillota</taxon>
        <taxon>Bacilli</taxon>
        <taxon>Bacillales</taxon>
        <taxon>Caryophanaceae</taxon>
        <taxon>Filibacter</taxon>
    </lineage>
</organism>
<keyword evidence="11 14" id="KW-0066">ATP synthesis</keyword>
<dbReference type="HAMAP" id="MF_00530">
    <property type="entry name" value="ATP_synth_epsil_bac"/>
    <property type="match status" value="1"/>
</dbReference>
<evidence type="ECO:0000256" key="7">
    <source>
        <dbReference type="ARBA" id="ARBA00022781"/>
    </source>
</evidence>
<dbReference type="Gene3D" id="1.20.5.440">
    <property type="entry name" value="ATP synthase delta/epsilon subunit, C-terminal domain"/>
    <property type="match status" value="1"/>
</dbReference>
<gene>
    <name evidence="14 19" type="primary">atpC</name>
    <name evidence="19" type="ORF">FILTAD_00368</name>
</gene>
<dbReference type="Gene3D" id="2.60.15.10">
    <property type="entry name" value="F0F1 ATP synthase delta/epsilon subunit, N-terminal"/>
    <property type="match status" value="1"/>
</dbReference>
<name>A0A3P5WFQ5_9BACL</name>
<feature type="domain" description="ATP synthase epsilon subunit C-terminal" evidence="17">
    <location>
        <begin position="88"/>
        <end position="130"/>
    </location>
</feature>
<dbReference type="InterPro" id="IPR036794">
    <property type="entry name" value="ATP_F1_dsu/esu_C_sf"/>
</dbReference>
<evidence type="ECO:0000256" key="12">
    <source>
        <dbReference type="ARBA" id="ARBA00030215"/>
    </source>
</evidence>
<evidence type="ECO:0000259" key="18">
    <source>
        <dbReference type="Pfam" id="PF02823"/>
    </source>
</evidence>
<keyword evidence="9 14" id="KW-0472">Membrane</keyword>
<evidence type="ECO:0000256" key="16">
    <source>
        <dbReference type="SAM" id="Coils"/>
    </source>
</evidence>
<evidence type="ECO:0000256" key="9">
    <source>
        <dbReference type="ARBA" id="ARBA00023136"/>
    </source>
</evidence>
<evidence type="ECO:0000313" key="19">
    <source>
        <dbReference type="EMBL" id="VDC19431.1"/>
    </source>
</evidence>
<dbReference type="RefSeq" id="WP_124068808.1">
    <property type="nucleotide sequence ID" value="NZ_CBCRXF010000003.1"/>
</dbReference>
<proteinExistence type="inferred from homology"/>
<keyword evidence="7 14" id="KW-0375">Hydrogen ion transport</keyword>
<dbReference type="GO" id="GO:0045259">
    <property type="term" value="C:proton-transporting ATP synthase complex"/>
    <property type="evidence" value="ECO:0007669"/>
    <property type="project" value="UniProtKB-KW"/>
</dbReference>
<dbReference type="EMBL" id="UXAV01000017">
    <property type="protein sequence ID" value="VDC19431.1"/>
    <property type="molecule type" value="Genomic_DNA"/>
</dbReference>
<dbReference type="NCBIfam" id="NF001846">
    <property type="entry name" value="PRK00571.1-3"/>
    <property type="match status" value="1"/>
</dbReference>
<sequence length="134" mass="14471">MKTIKVNIVTPDGPVCETDASMIIAVTETGELGILPGHIAMVAPLKIAALRLQKEGSTQHIAVHGGFLEVRPDVVTVLAQSAEISTTIDIERAKIAANRAEEALRSTDKDTDFNLAELELKRAQNRINVFEGKL</sequence>
<protein>
    <recommendedName>
        <fullName evidence="4 14">ATP synthase epsilon chain</fullName>
    </recommendedName>
    <alternativeName>
        <fullName evidence="13 14">ATP synthase F1 sector epsilon subunit</fullName>
    </alternativeName>
    <alternativeName>
        <fullName evidence="12 14">F-ATPase epsilon subunit</fullName>
    </alternativeName>
</protein>
<keyword evidence="5 14" id="KW-0813">Transport</keyword>
<dbReference type="NCBIfam" id="TIGR01216">
    <property type="entry name" value="ATP_synt_epsi"/>
    <property type="match status" value="1"/>
</dbReference>
<comment type="subunit">
    <text evidence="14 15">F-type ATPases have 2 components, CF(1) - the catalytic core - and CF(0) - the membrane proton channel. CF(1) has five subunits: alpha(3), beta(3), gamma(1), delta(1), epsilon(1). CF(0) has three main subunits: a, b and c.</text>
</comment>
<keyword evidence="20" id="KW-1185">Reference proteome</keyword>
<evidence type="ECO:0000313" key="20">
    <source>
        <dbReference type="Proteomes" id="UP000270468"/>
    </source>
</evidence>
<feature type="coiled-coil region" evidence="16">
    <location>
        <begin position="90"/>
        <end position="133"/>
    </location>
</feature>
<dbReference type="CDD" id="cd12152">
    <property type="entry name" value="F1-ATPase_delta"/>
    <property type="match status" value="1"/>
</dbReference>
<dbReference type="PANTHER" id="PTHR13822:SF10">
    <property type="entry name" value="ATP SYNTHASE EPSILON CHAIN, CHLOROPLASTIC"/>
    <property type="match status" value="1"/>
</dbReference>
<comment type="similarity">
    <text evidence="3 14 15">Belongs to the ATPase epsilon chain family.</text>
</comment>
<dbReference type="Pfam" id="PF00401">
    <property type="entry name" value="ATP-synt_DE"/>
    <property type="match status" value="1"/>
</dbReference>
<dbReference type="GO" id="GO:0005524">
    <property type="term" value="F:ATP binding"/>
    <property type="evidence" value="ECO:0007669"/>
    <property type="project" value="UniProtKB-UniRule"/>
</dbReference>
<feature type="domain" description="ATP synthase F1 complex delta/epsilon subunit N-terminal" evidence="18">
    <location>
        <begin position="4"/>
        <end position="82"/>
    </location>
</feature>
<evidence type="ECO:0000256" key="3">
    <source>
        <dbReference type="ARBA" id="ARBA00005712"/>
    </source>
</evidence>
<dbReference type="InterPro" id="IPR020547">
    <property type="entry name" value="ATP_synth_F1_esu_C"/>
</dbReference>
<dbReference type="PANTHER" id="PTHR13822">
    <property type="entry name" value="ATP SYNTHASE DELTA/EPSILON CHAIN"/>
    <property type="match status" value="1"/>
</dbReference>
<evidence type="ECO:0000256" key="2">
    <source>
        <dbReference type="ARBA" id="ARBA00004202"/>
    </source>
</evidence>
<dbReference type="InterPro" id="IPR020546">
    <property type="entry name" value="ATP_synth_F1_dsu/esu_N"/>
</dbReference>
<dbReference type="Proteomes" id="UP000270468">
    <property type="component" value="Unassembled WGS sequence"/>
</dbReference>
<dbReference type="InterPro" id="IPR036771">
    <property type="entry name" value="ATPsynth_dsu/esu_N"/>
</dbReference>